<protein>
    <submittedName>
        <fullName evidence="2">Uncharacterized protein</fullName>
    </submittedName>
</protein>
<name>A0A6J5RKA6_9CAUD</name>
<dbReference type="EMBL" id="LR797216">
    <property type="protein sequence ID" value="CAB4194637.1"/>
    <property type="molecule type" value="Genomic_DNA"/>
</dbReference>
<proteinExistence type="predicted"/>
<evidence type="ECO:0000313" key="2">
    <source>
        <dbReference type="EMBL" id="CAB4194637.1"/>
    </source>
</evidence>
<organism evidence="2">
    <name type="scientific">uncultured Caudovirales phage</name>
    <dbReference type="NCBI Taxonomy" id="2100421"/>
    <lineage>
        <taxon>Viruses</taxon>
        <taxon>Duplodnaviria</taxon>
        <taxon>Heunggongvirae</taxon>
        <taxon>Uroviricota</taxon>
        <taxon>Caudoviricetes</taxon>
        <taxon>Peduoviridae</taxon>
        <taxon>Maltschvirus</taxon>
        <taxon>Maltschvirus maltsch</taxon>
    </lineage>
</organism>
<gene>
    <name evidence="2" type="ORF">UFOVP1283_6</name>
    <name evidence="1" type="ORF">UFOVP889_5</name>
</gene>
<sequence>MATLKFECRRCKRETLQVERIVTDLLPPGVKTLECTVCGVMGVCLVGDEIATA</sequence>
<evidence type="ECO:0000313" key="1">
    <source>
        <dbReference type="EMBL" id="CAB4168589.1"/>
    </source>
</evidence>
<reference evidence="2" key="1">
    <citation type="submission" date="2020-05" db="EMBL/GenBank/DDBJ databases">
        <authorList>
            <person name="Chiriac C."/>
            <person name="Salcher M."/>
            <person name="Ghai R."/>
            <person name="Kavagutti S V."/>
        </authorList>
    </citation>
    <scope>NUCLEOTIDE SEQUENCE</scope>
</reference>
<accession>A0A6J5RKA6</accession>
<dbReference type="EMBL" id="LR796831">
    <property type="protein sequence ID" value="CAB4168589.1"/>
    <property type="molecule type" value="Genomic_DNA"/>
</dbReference>